<evidence type="ECO:0000256" key="3">
    <source>
        <dbReference type="ARBA" id="ARBA00023002"/>
    </source>
</evidence>
<gene>
    <name evidence="8" type="ORF">LUZ62_031169</name>
    <name evidence="7" type="ORF">LUZ62_045997</name>
</gene>
<dbReference type="PANTHER" id="PTHR47990">
    <property type="entry name" value="2-OXOGLUTARATE (2OG) AND FE(II)-DEPENDENT OXYGENASE SUPERFAMILY PROTEIN-RELATED"/>
    <property type="match status" value="1"/>
</dbReference>
<dbReference type="EMBL" id="JAMFTS010000002">
    <property type="protein sequence ID" value="KAJ4794751.1"/>
    <property type="molecule type" value="Genomic_DNA"/>
</dbReference>
<evidence type="ECO:0000259" key="6">
    <source>
        <dbReference type="PROSITE" id="PS51471"/>
    </source>
</evidence>
<keyword evidence="2 5" id="KW-0479">Metal-binding</keyword>
<dbReference type="PROSITE" id="PS51471">
    <property type="entry name" value="FE2OG_OXY"/>
    <property type="match status" value="1"/>
</dbReference>
<evidence type="ECO:0000313" key="8">
    <source>
        <dbReference type="EMBL" id="KAJ4818603.1"/>
    </source>
</evidence>
<sequence length="355" mass="39890">MSLHETRKIKIHQPENFQFDSIPDSHAWVDLHDHPTVEPVGPDTIPVIDLNDPKLVEKIGKACEEWGVFLISNHGIEPKLLNQFCSQMHRLFALPADVKLKVAKADALDAGYGGDPISRFFPKYTWSEAFTILDSPLEHAKKLWPDDYSSFCEVMEEYKKAMNPLGRRLMHAMLLSLGVSEEEIINVTPMGDFGKIKTVLSLNSYPACPDADRVLGLPPHSDNGFITFVYDNGVSGLQILRRKDDNGPKRWVTVPVVPDTFVVNVGDLMQVLTNGRFHNMVHRATIGKTYHRMSSAYFFASELDVKVSPLSKLTDPGVGPLYKTVTWPELLQMKNSLSYDEALEAIKIDSNLRGE</sequence>
<keyword evidence="9" id="KW-1185">Reference proteome</keyword>
<keyword evidence="4 5" id="KW-0408">Iron</keyword>
<dbReference type="InterPro" id="IPR026992">
    <property type="entry name" value="DIOX_N"/>
</dbReference>
<evidence type="ECO:0000313" key="9">
    <source>
        <dbReference type="Proteomes" id="UP001140206"/>
    </source>
</evidence>
<comment type="cofactor">
    <cofactor evidence="1">
        <name>L-ascorbate</name>
        <dbReference type="ChEBI" id="CHEBI:38290"/>
    </cofactor>
</comment>
<evidence type="ECO:0000256" key="4">
    <source>
        <dbReference type="ARBA" id="ARBA00023004"/>
    </source>
</evidence>
<dbReference type="SUPFAM" id="SSF51197">
    <property type="entry name" value="Clavaminate synthase-like"/>
    <property type="match status" value="1"/>
</dbReference>
<dbReference type="Pfam" id="PF14226">
    <property type="entry name" value="DIOX_N"/>
    <property type="match status" value="1"/>
</dbReference>
<comment type="similarity">
    <text evidence="5">Belongs to the iron/ascorbate-dependent oxidoreductase family.</text>
</comment>
<name>A0AAV8HTA1_9POAL</name>
<proteinExistence type="inferred from homology"/>
<dbReference type="AlphaFoldDB" id="A0AAV8HTA1"/>
<evidence type="ECO:0000256" key="2">
    <source>
        <dbReference type="ARBA" id="ARBA00022723"/>
    </source>
</evidence>
<evidence type="ECO:0000256" key="5">
    <source>
        <dbReference type="RuleBase" id="RU003682"/>
    </source>
</evidence>
<dbReference type="Proteomes" id="UP001140206">
    <property type="component" value="Chromosome 2"/>
</dbReference>
<organism evidence="8 9">
    <name type="scientific">Rhynchospora pubera</name>
    <dbReference type="NCBI Taxonomy" id="906938"/>
    <lineage>
        <taxon>Eukaryota</taxon>
        <taxon>Viridiplantae</taxon>
        <taxon>Streptophyta</taxon>
        <taxon>Embryophyta</taxon>
        <taxon>Tracheophyta</taxon>
        <taxon>Spermatophyta</taxon>
        <taxon>Magnoliopsida</taxon>
        <taxon>Liliopsida</taxon>
        <taxon>Poales</taxon>
        <taxon>Cyperaceae</taxon>
        <taxon>Cyperoideae</taxon>
        <taxon>Rhynchosporeae</taxon>
        <taxon>Rhynchospora</taxon>
    </lineage>
</organism>
<evidence type="ECO:0000313" key="7">
    <source>
        <dbReference type="EMBL" id="KAJ4794751.1"/>
    </source>
</evidence>
<dbReference type="EMBL" id="JAMFTS010000001">
    <property type="protein sequence ID" value="KAJ4818603.1"/>
    <property type="molecule type" value="Genomic_DNA"/>
</dbReference>
<dbReference type="GO" id="GO:0046872">
    <property type="term" value="F:metal ion binding"/>
    <property type="evidence" value="ECO:0007669"/>
    <property type="project" value="UniProtKB-KW"/>
</dbReference>
<dbReference type="Proteomes" id="UP001140206">
    <property type="component" value="Chromosome 1"/>
</dbReference>
<dbReference type="InterPro" id="IPR044861">
    <property type="entry name" value="IPNS-like_FE2OG_OXY"/>
</dbReference>
<keyword evidence="3 5" id="KW-0560">Oxidoreductase</keyword>
<evidence type="ECO:0000256" key="1">
    <source>
        <dbReference type="ARBA" id="ARBA00001961"/>
    </source>
</evidence>
<protein>
    <submittedName>
        <fullName evidence="8">Gibberellin 3-beta-dioxygenase 2-3</fullName>
    </submittedName>
</protein>
<feature type="domain" description="Fe2OG dioxygenase" evidence="6">
    <location>
        <begin position="195"/>
        <end position="301"/>
    </location>
</feature>
<accession>A0AAV8HTA1</accession>
<dbReference type="GO" id="GO:0016491">
    <property type="term" value="F:oxidoreductase activity"/>
    <property type="evidence" value="ECO:0007669"/>
    <property type="project" value="UniProtKB-KW"/>
</dbReference>
<comment type="caution">
    <text evidence="8">The sequence shown here is derived from an EMBL/GenBank/DDBJ whole genome shotgun (WGS) entry which is preliminary data.</text>
</comment>
<dbReference type="Pfam" id="PF03171">
    <property type="entry name" value="2OG-FeII_Oxy"/>
    <property type="match status" value="1"/>
</dbReference>
<dbReference type="InterPro" id="IPR027443">
    <property type="entry name" value="IPNS-like_sf"/>
</dbReference>
<dbReference type="InterPro" id="IPR050231">
    <property type="entry name" value="Iron_ascorbate_oxido_reductase"/>
</dbReference>
<dbReference type="InterPro" id="IPR005123">
    <property type="entry name" value="Oxoglu/Fe-dep_dioxygenase_dom"/>
</dbReference>
<reference evidence="8" key="1">
    <citation type="submission" date="2022-08" db="EMBL/GenBank/DDBJ databases">
        <authorList>
            <person name="Marques A."/>
        </authorList>
    </citation>
    <scope>NUCLEOTIDE SEQUENCE</scope>
    <source>
        <strain evidence="8">RhyPub2mFocal</strain>
        <tissue evidence="8">Leaves</tissue>
    </source>
</reference>
<dbReference type="Gene3D" id="2.60.120.330">
    <property type="entry name" value="B-lactam Antibiotic, Isopenicillin N Synthase, Chain"/>
    <property type="match status" value="1"/>
</dbReference>